<feature type="compositionally biased region" description="Basic and acidic residues" evidence="1">
    <location>
        <begin position="512"/>
        <end position="531"/>
    </location>
</feature>
<dbReference type="Pfam" id="PF00855">
    <property type="entry name" value="PWWP"/>
    <property type="match status" value="1"/>
</dbReference>
<dbReference type="Proteomes" id="UP001632038">
    <property type="component" value="Unassembled WGS sequence"/>
</dbReference>
<dbReference type="SMART" id="SM00293">
    <property type="entry name" value="PWWP"/>
    <property type="match status" value="1"/>
</dbReference>
<feature type="region of interest" description="Disordered" evidence="1">
    <location>
        <begin position="485"/>
        <end position="549"/>
    </location>
</feature>
<dbReference type="InterPro" id="IPR000313">
    <property type="entry name" value="PWWP_dom"/>
</dbReference>
<dbReference type="AlphaFoldDB" id="A0ABD3E9J9"/>
<dbReference type="CDD" id="cd05162">
    <property type="entry name" value="PWWP"/>
    <property type="match status" value="1"/>
</dbReference>
<evidence type="ECO:0000313" key="4">
    <source>
        <dbReference type="Proteomes" id="UP001632038"/>
    </source>
</evidence>
<evidence type="ECO:0000259" key="2">
    <source>
        <dbReference type="PROSITE" id="PS50812"/>
    </source>
</evidence>
<evidence type="ECO:0000256" key="1">
    <source>
        <dbReference type="SAM" id="MobiDB-lite"/>
    </source>
</evidence>
<dbReference type="SUPFAM" id="SSF63748">
    <property type="entry name" value="Tudor/PWWP/MBT"/>
    <property type="match status" value="1"/>
</dbReference>
<feature type="region of interest" description="Disordered" evidence="1">
    <location>
        <begin position="630"/>
        <end position="669"/>
    </location>
</feature>
<evidence type="ECO:0000313" key="3">
    <source>
        <dbReference type="EMBL" id="KAL3649780.1"/>
    </source>
</evidence>
<dbReference type="PANTHER" id="PTHR42851:SF4">
    <property type="entry name" value="PWWP DOMAIN-CONTAINING PROTEIN"/>
    <property type="match status" value="1"/>
</dbReference>
<dbReference type="Gene3D" id="2.30.30.140">
    <property type="match status" value="1"/>
</dbReference>
<reference evidence="4" key="1">
    <citation type="journal article" date="2024" name="IScience">
        <title>Strigolactones Initiate the Formation of Haustorium-like Structures in Castilleja.</title>
        <authorList>
            <person name="Buerger M."/>
            <person name="Peterson D."/>
            <person name="Chory J."/>
        </authorList>
    </citation>
    <scope>NUCLEOTIDE SEQUENCE [LARGE SCALE GENOMIC DNA]</scope>
</reference>
<proteinExistence type="predicted"/>
<dbReference type="InterPro" id="IPR053063">
    <property type="entry name" value="PWWP_domain_containing_PDP"/>
</dbReference>
<feature type="domain" description="PWWP" evidence="2">
    <location>
        <begin position="294"/>
        <end position="356"/>
    </location>
</feature>
<accession>A0ABD3E9J9</accession>
<name>A0ABD3E9J9_9LAMI</name>
<feature type="compositionally biased region" description="Basic and acidic residues" evidence="1">
    <location>
        <begin position="646"/>
        <end position="655"/>
    </location>
</feature>
<feature type="region of interest" description="Disordered" evidence="1">
    <location>
        <begin position="74"/>
        <end position="93"/>
    </location>
</feature>
<dbReference type="EMBL" id="JAVIJP010000007">
    <property type="protein sequence ID" value="KAL3649780.1"/>
    <property type="molecule type" value="Genomic_DNA"/>
</dbReference>
<comment type="caution">
    <text evidence="3">The sequence shown here is derived from an EMBL/GenBank/DDBJ whole genome shotgun (WGS) entry which is preliminary data.</text>
</comment>
<dbReference type="PANTHER" id="PTHR42851">
    <property type="entry name" value="ALDOLASE-RELATED"/>
    <property type="match status" value="1"/>
</dbReference>
<organism evidence="3 4">
    <name type="scientific">Castilleja foliolosa</name>
    <dbReference type="NCBI Taxonomy" id="1961234"/>
    <lineage>
        <taxon>Eukaryota</taxon>
        <taxon>Viridiplantae</taxon>
        <taxon>Streptophyta</taxon>
        <taxon>Embryophyta</taxon>
        <taxon>Tracheophyta</taxon>
        <taxon>Spermatophyta</taxon>
        <taxon>Magnoliopsida</taxon>
        <taxon>eudicotyledons</taxon>
        <taxon>Gunneridae</taxon>
        <taxon>Pentapetalae</taxon>
        <taxon>asterids</taxon>
        <taxon>lamiids</taxon>
        <taxon>Lamiales</taxon>
        <taxon>Orobanchaceae</taxon>
        <taxon>Pedicularideae</taxon>
        <taxon>Castillejinae</taxon>
        <taxon>Castilleja</taxon>
    </lineage>
</organism>
<protein>
    <recommendedName>
        <fullName evidence="2">PWWP domain-containing protein</fullName>
    </recommendedName>
</protein>
<keyword evidence="4" id="KW-1185">Reference proteome</keyword>
<feature type="region of interest" description="Disordered" evidence="1">
    <location>
        <begin position="1"/>
        <end position="38"/>
    </location>
</feature>
<dbReference type="PROSITE" id="PS50812">
    <property type="entry name" value="PWWP"/>
    <property type="match status" value="1"/>
</dbReference>
<gene>
    <name evidence="3" type="ORF">CASFOL_006183</name>
</gene>
<sequence length="790" mass="87181">MEDEQGDADGVSVFPLSEKLPTEPFPGNMGGDNNLQESFEHEDGDEIMVEIVGCDVFVNGVSGEKEGCFEDFQNREETESRNFSEATDGKEKVESEIGFLGPRDEHDNVVISEDNAMIVEPVDKDSANFDISDVVEGQIGEAEKEGVLSSDDNAENSDRLGEDGVVEANAVNASIDGDCICGIDVDIVIHKTLAEESEDLISEKEFHGFECRPIPGFDDVLELKDGTTERADGGEIGEVSKDNSPNVELIGPEIPAETAVNSSGPKLETDKHASETDNLNSKSCYLLEDGGFVPSDLVWGKVRSHPWWPGQIFDQSDASKEAVKNHKKKGSYLVANFGDQTFAWLDKSSMKPFVSNFSEMERRGNSEAVKKAVTEALEEVSRRVKLGLACSCMPKDDYAKIEAQVVKNPGIISSRRYGVDHSCRASCFEPVKFLELVRNLGCFTFSAPDRLSHVIARAQCSAFRRFNEYHSKIEFEIDVYSEKMNDRKTGSKKRKQALGPPSSKKRNSNEFVAKDEFSGRKQKKSQKDGPNKRVAKSQNPAKASFRIGEGIRRAASRLTGPTSSPVEGNNNNNAKMVIDENINEHSLENQNVSVDEMLSQLEVTAQNPMKEDNNIDTFFMGFRNSIASNRRVGKEKAEPEVGGDGQEFKFDDAKGSVRSGRKSGSRKRFSDPTAVIGLGDENVKRREKDTLPAELILNFADKKCVPSEINLNKTFRRFGPLMESETEVDLDSGRAKVIFKRGCDAKVALSSAENFSIFGPVLVNYQIGYEPLISTKLSPVVVPQVQEEEV</sequence>